<dbReference type="InterPro" id="IPR011990">
    <property type="entry name" value="TPR-like_helical_dom_sf"/>
</dbReference>
<organism evidence="8 9">
    <name type="scientific">Ramlibacter albus</name>
    <dbReference type="NCBI Taxonomy" id="2079448"/>
    <lineage>
        <taxon>Bacteria</taxon>
        <taxon>Pseudomonadati</taxon>
        <taxon>Pseudomonadota</taxon>
        <taxon>Betaproteobacteria</taxon>
        <taxon>Burkholderiales</taxon>
        <taxon>Comamonadaceae</taxon>
        <taxon>Ramlibacter</taxon>
    </lineage>
</organism>
<dbReference type="Pfam" id="PF13432">
    <property type="entry name" value="TPR_16"/>
    <property type="match status" value="2"/>
</dbReference>
<feature type="transmembrane region" description="Helical" evidence="6">
    <location>
        <begin position="127"/>
        <end position="150"/>
    </location>
</feature>
<dbReference type="Gene3D" id="1.10.10.10">
    <property type="entry name" value="Winged helix-like DNA-binding domain superfamily/Winged helix DNA-binding domain"/>
    <property type="match status" value="1"/>
</dbReference>
<dbReference type="InterPro" id="IPR001867">
    <property type="entry name" value="OmpR/PhoB-type_DNA-bd"/>
</dbReference>
<evidence type="ECO:0000256" key="3">
    <source>
        <dbReference type="ARBA" id="ARBA00023125"/>
    </source>
</evidence>
<sequence length="552" mass="59815">MSETALAPEAPLRFGPFEIDPLRARLTRDGEPVPLRPQSVAVLGLLAASAPRVVSKREIFSRVWPGTVVTDDSLVQCIGDIRRALHDADGSLVTTVPRQGYRLTATVERGTGSGPARSAARPSRWSTLAALLAACATFAVLAGAAAWWAMPREKGASPLSVVVLPFKLIGGAASDEYLADALTDDLTTDLSRLPESVVIARGTAFTYKGRSADPRTVHAELGVRYVVEGSIHREADRVRVNLQLVEARTGAQQWSDRIEVAGQELQAFSLIAAGRIARALHLKLVDVEAARGARNARPDAHDLAMRGWSLWDRHTREANMEARAALEKAVALDPDYAFAWIGLANTHLSDVGLRYSKDRGRSLDAAEAAIRRALAIDPKHPNVNGSLGTVLYYRSDIAAAEKAFERQIAMNRNYAPAYYWLGITNASKGDFTASLGRIDEAIALSPRDARLHLFYAVRANALLGAQQPAQAMEWARRVVALRPDFTNGHVILAAAAWQVGEQAIAREAAARALALFPQLTVTRLRSETIATQRERPDLLARWAALEAAGLPP</sequence>
<dbReference type="PANTHER" id="PTHR44858">
    <property type="entry name" value="TETRATRICOPEPTIDE REPEAT PROTEIN 6"/>
    <property type="match status" value="1"/>
</dbReference>
<evidence type="ECO:0000256" key="6">
    <source>
        <dbReference type="SAM" id="Phobius"/>
    </source>
</evidence>
<keyword evidence="6" id="KW-1133">Transmembrane helix</keyword>
<dbReference type="InterPro" id="IPR050498">
    <property type="entry name" value="Ycf3"/>
</dbReference>
<keyword evidence="3 5" id="KW-0238">DNA-binding</keyword>
<protein>
    <submittedName>
        <fullName evidence="8">Winged helix-turn-helix domain-containing protein</fullName>
    </submittedName>
</protein>
<accession>A0A923S2D8</accession>
<feature type="DNA-binding region" description="OmpR/PhoB-type" evidence="5">
    <location>
        <begin position="9"/>
        <end position="105"/>
    </location>
</feature>
<dbReference type="InterPro" id="IPR016032">
    <property type="entry name" value="Sig_transdc_resp-reg_C-effctor"/>
</dbReference>
<keyword evidence="2 4" id="KW-0802">TPR repeat</keyword>
<dbReference type="Gene3D" id="3.40.50.10070">
    <property type="entry name" value="TolB, N-terminal domain"/>
    <property type="match status" value="1"/>
</dbReference>
<dbReference type="Gene3D" id="1.25.40.10">
    <property type="entry name" value="Tetratricopeptide repeat domain"/>
    <property type="match status" value="2"/>
</dbReference>
<dbReference type="GO" id="GO:0000160">
    <property type="term" value="P:phosphorelay signal transduction system"/>
    <property type="evidence" value="ECO:0007669"/>
    <property type="project" value="InterPro"/>
</dbReference>
<dbReference type="PANTHER" id="PTHR44858:SF1">
    <property type="entry name" value="UDP-N-ACETYLGLUCOSAMINE--PEPTIDE N-ACETYLGLUCOSAMINYLTRANSFERASE SPINDLY-RELATED"/>
    <property type="match status" value="1"/>
</dbReference>
<dbReference type="GO" id="GO:0006355">
    <property type="term" value="P:regulation of DNA-templated transcription"/>
    <property type="evidence" value="ECO:0007669"/>
    <property type="project" value="InterPro"/>
</dbReference>
<evidence type="ECO:0000256" key="1">
    <source>
        <dbReference type="ARBA" id="ARBA00022737"/>
    </source>
</evidence>
<dbReference type="SUPFAM" id="SSF48452">
    <property type="entry name" value="TPR-like"/>
    <property type="match status" value="1"/>
</dbReference>
<dbReference type="GO" id="GO:0009279">
    <property type="term" value="C:cell outer membrane"/>
    <property type="evidence" value="ECO:0007669"/>
    <property type="project" value="TreeGrafter"/>
</dbReference>
<dbReference type="Proteomes" id="UP000596827">
    <property type="component" value="Unassembled WGS sequence"/>
</dbReference>
<proteinExistence type="predicted"/>
<evidence type="ECO:0000256" key="2">
    <source>
        <dbReference type="ARBA" id="ARBA00022803"/>
    </source>
</evidence>
<evidence type="ECO:0000256" key="5">
    <source>
        <dbReference type="PROSITE-ProRule" id="PRU01091"/>
    </source>
</evidence>
<dbReference type="SMART" id="SM00028">
    <property type="entry name" value="TPR"/>
    <property type="match status" value="5"/>
</dbReference>
<dbReference type="GO" id="GO:0046813">
    <property type="term" value="P:receptor-mediated virion attachment to host cell"/>
    <property type="evidence" value="ECO:0007669"/>
    <property type="project" value="TreeGrafter"/>
</dbReference>
<dbReference type="PROSITE" id="PS50005">
    <property type="entry name" value="TPR"/>
    <property type="match status" value="1"/>
</dbReference>
<dbReference type="PROSITE" id="PS51755">
    <property type="entry name" value="OMPR_PHOB"/>
    <property type="match status" value="1"/>
</dbReference>
<comment type="caution">
    <text evidence="8">The sequence shown here is derived from an EMBL/GenBank/DDBJ whole genome shotgun (WGS) entry which is preliminary data.</text>
</comment>
<dbReference type="GO" id="GO:0003677">
    <property type="term" value="F:DNA binding"/>
    <property type="evidence" value="ECO:0007669"/>
    <property type="project" value="UniProtKB-UniRule"/>
</dbReference>
<dbReference type="RefSeq" id="WP_187081754.1">
    <property type="nucleotide sequence ID" value="NZ_JACORU010000004.1"/>
</dbReference>
<dbReference type="Pfam" id="PF00486">
    <property type="entry name" value="Trans_reg_C"/>
    <property type="match status" value="1"/>
</dbReference>
<keyword evidence="6" id="KW-0812">Transmembrane</keyword>
<dbReference type="SUPFAM" id="SSF52964">
    <property type="entry name" value="TolB, N-terminal domain"/>
    <property type="match status" value="1"/>
</dbReference>
<evidence type="ECO:0000259" key="7">
    <source>
        <dbReference type="PROSITE" id="PS51755"/>
    </source>
</evidence>
<dbReference type="InterPro" id="IPR036388">
    <property type="entry name" value="WH-like_DNA-bd_sf"/>
</dbReference>
<keyword evidence="1" id="KW-0677">Repeat</keyword>
<gene>
    <name evidence="8" type="ORF">H8R02_12480</name>
</gene>
<dbReference type="SMART" id="SM00862">
    <property type="entry name" value="Trans_reg_C"/>
    <property type="match status" value="1"/>
</dbReference>
<reference evidence="8" key="1">
    <citation type="submission" date="2020-08" db="EMBL/GenBank/DDBJ databases">
        <title>Ramlibacter sp. GTP1 16S ribosomal RNA gene genome sequencing and assembly.</title>
        <authorList>
            <person name="Kang M."/>
        </authorList>
    </citation>
    <scope>NUCLEOTIDE SEQUENCE</scope>
    <source>
        <strain evidence="8">GTP1</strain>
    </source>
</reference>
<dbReference type="SUPFAM" id="SSF46894">
    <property type="entry name" value="C-terminal effector domain of the bipartite response regulators"/>
    <property type="match status" value="1"/>
</dbReference>
<dbReference type="InterPro" id="IPR019734">
    <property type="entry name" value="TPR_rpt"/>
</dbReference>
<name>A0A923S2D8_9BURK</name>
<keyword evidence="6" id="KW-0472">Membrane</keyword>
<dbReference type="CDD" id="cd00383">
    <property type="entry name" value="trans_reg_C"/>
    <property type="match status" value="1"/>
</dbReference>
<dbReference type="EMBL" id="JACORU010000004">
    <property type="protein sequence ID" value="MBC5765275.1"/>
    <property type="molecule type" value="Genomic_DNA"/>
</dbReference>
<feature type="repeat" description="TPR" evidence="4">
    <location>
        <begin position="415"/>
        <end position="448"/>
    </location>
</feature>
<evidence type="ECO:0000256" key="4">
    <source>
        <dbReference type="PROSITE-ProRule" id="PRU00339"/>
    </source>
</evidence>
<dbReference type="AlphaFoldDB" id="A0A923S2D8"/>
<feature type="domain" description="OmpR/PhoB-type" evidence="7">
    <location>
        <begin position="9"/>
        <end position="105"/>
    </location>
</feature>
<keyword evidence="9" id="KW-1185">Reference proteome</keyword>
<evidence type="ECO:0000313" key="9">
    <source>
        <dbReference type="Proteomes" id="UP000596827"/>
    </source>
</evidence>
<evidence type="ECO:0000313" key="8">
    <source>
        <dbReference type="EMBL" id="MBC5765275.1"/>
    </source>
</evidence>